<dbReference type="Pfam" id="PF03478">
    <property type="entry name" value="Beta-prop_KIB1-4"/>
    <property type="match status" value="1"/>
</dbReference>
<dbReference type="PANTHER" id="PTHR40891:SF3">
    <property type="entry name" value="DUF295 DOMAIN-CONTAINING PROTEIN"/>
    <property type="match status" value="1"/>
</dbReference>
<protein>
    <recommendedName>
        <fullName evidence="2">KIB1-4 beta-propeller domain-containing protein</fullName>
    </recommendedName>
</protein>
<name>A0ABQ7TSU0_SOLTU</name>
<dbReference type="Proteomes" id="UP000826656">
    <property type="component" value="Unassembled WGS sequence"/>
</dbReference>
<gene>
    <name evidence="3" type="ORF">KY290_036208</name>
</gene>
<organism evidence="3 4">
    <name type="scientific">Solanum tuberosum</name>
    <name type="common">Potato</name>
    <dbReference type="NCBI Taxonomy" id="4113"/>
    <lineage>
        <taxon>Eukaryota</taxon>
        <taxon>Viridiplantae</taxon>
        <taxon>Streptophyta</taxon>
        <taxon>Embryophyta</taxon>
        <taxon>Tracheophyta</taxon>
        <taxon>Spermatophyta</taxon>
        <taxon>Magnoliopsida</taxon>
        <taxon>eudicotyledons</taxon>
        <taxon>Gunneridae</taxon>
        <taxon>Pentapetalae</taxon>
        <taxon>asterids</taxon>
        <taxon>lamiids</taxon>
        <taxon>Solanales</taxon>
        <taxon>Solanaceae</taxon>
        <taxon>Solanoideae</taxon>
        <taxon>Solaneae</taxon>
        <taxon>Solanum</taxon>
    </lineage>
</organism>
<reference evidence="3 4" key="1">
    <citation type="journal article" date="2021" name="bioRxiv">
        <title>Chromosome-scale and haplotype-resolved genome assembly of a tetraploid potato cultivar.</title>
        <authorList>
            <person name="Sun H."/>
            <person name="Jiao W.-B."/>
            <person name="Krause K."/>
            <person name="Campoy J.A."/>
            <person name="Goel M."/>
            <person name="Folz-Donahue K."/>
            <person name="Kukat C."/>
            <person name="Huettel B."/>
            <person name="Schneeberger K."/>
        </authorList>
    </citation>
    <scope>NUCLEOTIDE SEQUENCE [LARGE SCALE GENOMIC DNA]</scope>
    <source>
        <strain evidence="3">SolTubOtavaFocal</strain>
        <tissue evidence="3">Leaves</tissue>
    </source>
</reference>
<dbReference type="EMBL" id="JAIVGD010000028">
    <property type="protein sequence ID" value="KAH0737503.1"/>
    <property type="molecule type" value="Genomic_DNA"/>
</dbReference>
<dbReference type="InterPro" id="IPR005174">
    <property type="entry name" value="KIB1-4_b-propeller"/>
</dbReference>
<sequence>MELEEFKKEKYVESDRPPFSIQQQQDPWLVMCDGDVRQKQTFFSVSQNQYYIRRIPELKEKIIRANAVEWLVLQSIYSTDCYLWNLISNDKIQLPPLPECTILECLLSAPPNDPECHVLFLIEETETIPDDDDENSNDDTDDENDEDVNPPTFYFCKPGYNEEFHKEDGHSIFENGSGGIWTVFKKKIYVSTFQTRRLLCLEPDNDSGTITITPMYNESPDVRKYLDMGRFANFILQSCDDTLLYVHMFFNGKNHGIPYDFVVFRFDFARKRWIETESIGEIAIFISYYTMTGTICSTRGTNLNKESIYFIEGRYLYVYNLITHSISLSLPCPHVSKKNPSTHWLPLPCQKKTVNV</sequence>
<feature type="compositionally biased region" description="Acidic residues" evidence="1">
    <location>
        <begin position="127"/>
        <end position="148"/>
    </location>
</feature>
<feature type="domain" description="KIB1-4 beta-propeller" evidence="2">
    <location>
        <begin position="42"/>
        <end position="320"/>
    </location>
</feature>
<keyword evidence="4" id="KW-1185">Reference proteome</keyword>
<comment type="caution">
    <text evidence="3">The sequence shown here is derived from an EMBL/GenBank/DDBJ whole genome shotgun (WGS) entry which is preliminary data.</text>
</comment>
<proteinExistence type="predicted"/>
<evidence type="ECO:0000313" key="3">
    <source>
        <dbReference type="EMBL" id="KAH0737503.1"/>
    </source>
</evidence>
<dbReference type="PANTHER" id="PTHR40891">
    <property type="entry name" value="DUF295 DOMAIN-CONTAINING PROTEIN"/>
    <property type="match status" value="1"/>
</dbReference>
<accession>A0ABQ7TSU0</accession>
<evidence type="ECO:0000256" key="1">
    <source>
        <dbReference type="SAM" id="MobiDB-lite"/>
    </source>
</evidence>
<evidence type="ECO:0000313" key="4">
    <source>
        <dbReference type="Proteomes" id="UP000826656"/>
    </source>
</evidence>
<feature type="region of interest" description="Disordered" evidence="1">
    <location>
        <begin position="127"/>
        <end position="150"/>
    </location>
</feature>
<evidence type="ECO:0000259" key="2">
    <source>
        <dbReference type="Pfam" id="PF03478"/>
    </source>
</evidence>